<dbReference type="PANTHER" id="PTHR30193">
    <property type="entry name" value="ABC TRANSPORTER PERMEASE PROTEIN"/>
    <property type="match status" value="1"/>
</dbReference>
<dbReference type="RefSeq" id="WP_337695623.1">
    <property type="nucleotide sequence ID" value="NZ_JBBEGN010000006.1"/>
</dbReference>
<dbReference type="Pfam" id="PF00528">
    <property type="entry name" value="BPD_transp_1"/>
    <property type="match status" value="1"/>
</dbReference>
<comment type="subcellular location">
    <subcellularLocation>
        <location evidence="1 7">Cell membrane</location>
        <topology evidence="1 7">Multi-pass membrane protein</topology>
    </subcellularLocation>
</comment>
<protein>
    <submittedName>
        <fullName evidence="9">Sugar ABC transporter permease</fullName>
    </submittedName>
</protein>
<dbReference type="PANTHER" id="PTHR30193:SF37">
    <property type="entry name" value="INNER MEMBRANE ABC TRANSPORTER PERMEASE PROTEIN YCJO"/>
    <property type="match status" value="1"/>
</dbReference>
<comment type="caution">
    <text evidence="9">The sequence shown here is derived from an EMBL/GenBank/DDBJ whole genome shotgun (WGS) entry which is preliminary data.</text>
</comment>
<dbReference type="PROSITE" id="PS50928">
    <property type="entry name" value="ABC_TM1"/>
    <property type="match status" value="1"/>
</dbReference>
<dbReference type="InterPro" id="IPR051393">
    <property type="entry name" value="ABC_transporter_permease"/>
</dbReference>
<evidence type="ECO:0000256" key="3">
    <source>
        <dbReference type="ARBA" id="ARBA00022475"/>
    </source>
</evidence>
<dbReference type="CDD" id="cd06261">
    <property type="entry name" value="TM_PBP2"/>
    <property type="match status" value="1"/>
</dbReference>
<proteinExistence type="inferred from homology"/>
<feature type="domain" description="ABC transmembrane type-1" evidence="8">
    <location>
        <begin position="70"/>
        <end position="282"/>
    </location>
</feature>
<evidence type="ECO:0000256" key="7">
    <source>
        <dbReference type="RuleBase" id="RU363032"/>
    </source>
</evidence>
<keyword evidence="3" id="KW-1003">Cell membrane</keyword>
<evidence type="ECO:0000313" key="10">
    <source>
        <dbReference type="Proteomes" id="UP001385809"/>
    </source>
</evidence>
<dbReference type="SUPFAM" id="SSF161098">
    <property type="entry name" value="MetI-like"/>
    <property type="match status" value="1"/>
</dbReference>
<feature type="transmembrane region" description="Helical" evidence="7">
    <location>
        <begin position="107"/>
        <end position="128"/>
    </location>
</feature>
<feature type="transmembrane region" description="Helical" evidence="7">
    <location>
        <begin position="263"/>
        <end position="283"/>
    </location>
</feature>
<name>A0ABU8MNZ1_9PSEU</name>
<evidence type="ECO:0000256" key="5">
    <source>
        <dbReference type="ARBA" id="ARBA00022989"/>
    </source>
</evidence>
<evidence type="ECO:0000259" key="8">
    <source>
        <dbReference type="PROSITE" id="PS50928"/>
    </source>
</evidence>
<evidence type="ECO:0000256" key="4">
    <source>
        <dbReference type="ARBA" id="ARBA00022692"/>
    </source>
</evidence>
<reference evidence="9 10" key="1">
    <citation type="submission" date="2024-03" db="EMBL/GenBank/DDBJ databases">
        <title>Actinomycetospora sp. OC33-EN08, a novel actinomycete isolated from wild orchid (Aerides multiflora).</title>
        <authorList>
            <person name="Suriyachadkun C."/>
        </authorList>
    </citation>
    <scope>NUCLEOTIDE SEQUENCE [LARGE SCALE GENOMIC DNA]</scope>
    <source>
        <strain evidence="9 10">OC33-EN08</strain>
    </source>
</reference>
<evidence type="ECO:0000313" key="9">
    <source>
        <dbReference type="EMBL" id="MEJ2869043.1"/>
    </source>
</evidence>
<dbReference type="Proteomes" id="UP001385809">
    <property type="component" value="Unassembled WGS sequence"/>
</dbReference>
<keyword evidence="4 7" id="KW-0812">Transmembrane</keyword>
<feature type="transmembrane region" description="Helical" evidence="7">
    <location>
        <begin position="12"/>
        <end position="33"/>
    </location>
</feature>
<dbReference type="InterPro" id="IPR035906">
    <property type="entry name" value="MetI-like_sf"/>
</dbReference>
<accession>A0ABU8MNZ1</accession>
<evidence type="ECO:0000256" key="1">
    <source>
        <dbReference type="ARBA" id="ARBA00004651"/>
    </source>
</evidence>
<evidence type="ECO:0000256" key="2">
    <source>
        <dbReference type="ARBA" id="ARBA00022448"/>
    </source>
</evidence>
<feature type="transmembrane region" description="Helical" evidence="7">
    <location>
        <begin position="155"/>
        <end position="179"/>
    </location>
</feature>
<organism evidence="9 10">
    <name type="scientific">Actinomycetospora aurantiaca</name>
    <dbReference type="NCBI Taxonomy" id="3129233"/>
    <lineage>
        <taxon>Bacteria</taxon>
        <taxon>Bacillati</taxon>
        <taxon>Actinomycetota</taxon>
        <taxon>Actinomycetes</taxon>
        <taxon>Pseudonocardiales</taxon>
        <taxon>Pseudonocardiaceae</taxon>
        <taxon>Actinomycetospora</taxon>
    </lineage>
</organism>
<dbReference type="EMBL" id="JBBEGN010000006">
    <property type="protein sequence ID" value="MEJ2869043.1"/>
    <property type="molecule type" value="Genomic_DNA"/>
</dbReference>
<keyword evidence="6 7" id="KW-0472">Membrane</keyword>
<dbReference type="InterPro" id="IPR000515">
    <property type="entry name" value="MetI-like"/>
</dbReference>
<keyword evidence="5 7" id="KW-1133">Transmembrane helix</keyword>
<gene>
    <name evidence="9" type="ORF">WCD74_14815</name>
</gene>
<feature type="transmembrane region" description="Helical" evidence="7">
    <location>
        <begin position="74"/>
        <end position="95"/>
    </location>
</feature>
<comment type="similarity">
    <text evidence="7">Belongs to the binding-protein-dependent transport system permease family.</text>
</comment>
<dbReference type="Gene3D" id="1.10.3720.10">
    <property type="entry name" value="MetI-like"/>
    <property type="match status" value="1"/>
</dbReference>
<keyword evidence="10" id="KW-1185">Reference proteome</keyword>
<sequence>MSAVTAIRRHGSAWAMLAPVLVVVAVFVAYPLIGAVATSLTRDSGLGDARGVGLANYGELAGDPVFWRATANTVGLTVLLVPLVLGSGLGIALLLRRLTRGRALLQAVFLAPYVVSGVVVALLGRTVFDENVGVVNRALRGVGLDGVPWQSSPTAAGLSVLVVLVWARSGLAVVVYLAALADAPRGQLEAAELDGAGPWARLWHVLLPHLRPTTVFLAVVVVVETFRTFDVVYVMTGGGPQHATELLVTYSYAQGFDARAQGYGTAIGLVVLAVVGLGTALWWRVQARTEDTAVVER</sequence>
<evidence type="ECO:0000256" key="6">
    <source>
        <dbReference type="ARBA" id="ARBA00023136"/>
    </source>
</evidence>
<keyword evidence="2 7" id="KW-0813">Transport</keyword>